<dbReference type="Pfam" id="PF07159">
    <property type="entry name" value="CYRIA-B_Rac1-bd"/>
    <property type="match status" value="1"/>
</dbReference>
<proteinExistence type="predicted"/>
<gene>
    <name evidence="2" type="primary">CYFIP2</name>
    <name evidence="2" type="ORF">PHYBOEH_001355</name>
</gene>
<reference evidence="2" key="1">
    <citation type="submission" date="2021-02" db="EMBL/GenBank/DDBJ databases">
        <authorList>
            <person name="Palmer J.M."/>
        </authorList>
    </citation>
    <scope>NUCLEOTIDE SEQUENCE</scope>
    <source>
        <strain evidence="2">SCRP23</strain>
    </source>
</reference>
<dbReference type="EMBL" id="JAGDFL010000129">
    <property type="protein sequence ID" value="KAG7397021.1"/>
    <property type="molecule type" value="Genomic_DNA"/>
</dbReference>
<protein>
    <submittedName>
        <fullName evidence="2">Cytoplasmic FMR1-interacting protein 2</fullName>
    </submittedName>
</protein>
<dbReference type="InterPro" id="IPR009828">
    <property type="entry name" value="CYRIA/CYRIB_Rac1-bd"/>
</dbReference>
<comment type="caution">
    <text evidence="2">The sequence shown here is derived from an EMBL/GenBank/DDBJ whole genome shotgun (WGS) entry which is preliminary data.</text>
</comment>
<evidence type="ECO:0000259" key="1">
    <source>
        <dbReference type="Pfam" id="PF07159"/>
    </source>
</evidence>
<dbReference type="InterPro" id="IPR008081">
    <property type="entry name" value="Cytoplasmic_FMR1-int"/>
</dbReference>
<keyword evidence="3" id="KW-1185">Reference proteome</keyword>
<dbReference type="GO" id="GO:0030833">
    <property type="term" value="P:regulation of actin filament polymerization"/>
    <property type="evidence" value="ECO:0007669"/>
    <property type="project" value="InterPro"/>
</dbReference>
<name>A0A8T1WV66_9STRA</name>
<dbReference type="GO" id="GO:0005737">
    <property type="term" value="C:cytoplasm"/>
    <property type="evidence" value="ECO:0007669"/>
    <property type="project" value="UniProtKB-ARBA"/>
</dbReference>
<dbReference type="PANTHER" id="PTHR12195">
    <property type="entry name" value="CYTOPLASMIC FMR1-INTERACTING PROTEIN-RELATED"/>
    <property type="match status" value="1"/>
</dbReference>
<organism evidence="2 3">
    <name type="scientific">Phytophthora boehmeriae</name>
    <dbReference type="NCBI Taxonomy" id="109152"/>
    <lineage>
        <taxon>Eukaryota</taxon>
        <taxon>Sar</taxon>
        <taxon>Stramenopiles</taxon>
        <taxon>Oomycota</taxon>
        <taxon>Peronosporomycetes</taxon>
        <taxon>Peronosporales</taxon>
        <taxon>Peronosporaceae</taxon>
        <taxon>Phytophthora</taxon>
    </lineage>
</organism>
<evidence type="ECO:0000313" key="3">
    <source>
        <dbReference type="Proteomes" id="UP000693981"/>
    </source>
</evidence>
<dbReference type="OrthoDB" id="10265867at2759"/>
<sequence length="312" mass="35173">MEIAAGGSALSALRAFSASLGPHTERKTGGGCCPNVLSFPMTPLSANEEFSHEIATGFLFSEEMKIVRQLQSKCEEGRELVKVIYCSRSCARAFPPVVVADEADPTRTKQYYRAIFTVLQPQVEKIKQLSDFCSQAVVLLSDNIQRITVHENMTRVIPDVLMDALVDIMDVILQLNHLHDTKSSLRNDFSVFKRVFINIKDDLPDAELVEKDIVRLQESMGSSYQAKDSIWDSLRHNLTNVKRYDQVTYLLLKHCVTHAENDTCTTPCCMFKFIRVLSYLLVVLEGSDVWKKTGTLPGGDKKIIEAVRNFFK</sequence>
<dbReference type="Proteomes" id="UP000693981">
    <property type="component" value="Unassembled WGS sequence"/>
</dbReference>
<dbReference type="AlphaFoldDB" id="A0A8T1WV66"/>
<dbReference type="GO" id="GO:0031267">
    <property type="term" value="F:small GTPase binding"/>
    <property type="evidence" value="ECO:0007669"/>
    <property type="project" value="InterPro"/>
</dbReference>
<evidence type="ECO:0000313" key="2">
    <source>
        <dbReference type="EMBL" id="KAG7397021.1"/>
    </source>
</evidence>
<accession>A0A8T1WV66</accession>
<feature type="domain" description="CYRIA/CYRIB Rac1 binding" evidence="1">
    <location>
        <begin position="62"/>
        <end position="199"/>
    </location>
</feature>